<reference evidence="1 2" key="1">
    <citation type="submission" date="2019-03" db="EMBL/GenBank/DDBJ databases">
        <title>Complete Genome Sequence of Leuconostoc kimchii strain NKJ218 Isolated from Homemade Kimchi.</title>
        <authorList>
            <person name="Jung J.Y."/>
            <person name="Jin H.M."/>
            <person name="Jung J.-W."/>
            <person name="Lee S.-Y."/>
            <person name="Ryu B.-G."/>
            <person name="Han S.-S."/>
            <person name="Kang H.K."/>
            <person name="Choi H.W."/>
            <person name="Chung E.J."/>
            <person name="Choi K.-M."/>
        </authorList>
    </citation>
    <scope>NUCLEOTIDE SEQUENCE [LARGE SCALE GENOMIC DNA]</scope>
    <source>
        <strain evidence="1 2">NKJ218</strain>
    </source>
</reference>
<keyword evidence="2" id="KW-1185">Reference proteome</keyword>
<name>A0ABX5SP07_9LACO</name>
<sequence length="198" mass="22058">MIDIYQFLKPLSENCFRTEKCLLTVAESLKQKTSIHFIPIMTTDARQQLESFTPAGSRPETLPTVCRVALDFKAAQLEGNKKARSFLMALQQALVTNNQSYSHELVIAIAKTTQLNVPDFISNRQTKETIRAVIKEQQLAQQLMPKIQAGVAIDVSTPSQTTVLTDCSANKLVSAFTPHLTQRVTPDILLQNLSVYAH</sequence>
<gene>
    <name evidence="1" type="ORF">EW139_06870</name>
</gene>
<organism evidence="1 2">
    <name type="scientific">Leuconostoc kimchii</name>
    <dbReference type="NCBI Taxonomy" id="136609"/>
    <lineage>
        <taxon>Bacteria</taxon>
        <taxon>Bacillati</taxon>
        <taxon>Bacillota</taxon>
        <taxon>Bacilli</taxon>
        <taxon>Lactobacillales</taxon>
        <taxon>Lactobacillaceae</taxon>
        <taxon>Leuconostoc</taxon>
    </lineage>
</organism>
<protein>
    <recommendedName>
        <fullName evidence="3">Dithiol-disulfide isomerase</fullName>
    </recommendedName>
</protein>
<dbReference type="Pfam" id="PF13743">
    <property type="entry name" value="Thioredoxin_5"/>
    <property type="match status" value="1"/>
</dbReference>
<proteinExistence type="predicted"/>
<dbReference type="EMBL" id="CP037939">
    <property type="protein sequence ID" value="QBR47860.1"/>
    <property type="molecule type" value="Genomic_DNA"/>
</dbReference>
<evidence type="ECO:0008006" key="3">
    <source>
        <dbReference type="Google" id="ProtNLM"/>
    </source>
</evidence>
<accession>A0ABX5SP07</accession>
<dbReference type="RefSeq" id="WP_013103874.1">
    <property type="nucleotide sequence ID" value="NZ_CP037939.1"/>
</dbReference>
<evidence type="ECO:0000313" key="2">
    <source>
        <dbReference type="Proteomes" id="UP000295756"/>
    </source>
</evidence>
<evidence type="ECO:0000313" key="1">
    <source>
        <dbReference type="EMBL" id="QBR47860.1"/>
    </source>
</evidence>
<dbReference type="Proteomes" id="UP000295756">
    <property type="component" value="Chromosome"/>
</dbReference>